<gene>
    <name evidence="4" type="ORF">CBP34_17830</name>
</gene>
<evidence type="ECO:0000313" key="5">
    <source>
        <dbReference type="Proteomes" id="UP000194432"/>
    </source>
</evidence>
<protein>
    <submittedName>
        <fullName evidence="4">Polysaccharide deacetylase</fullName>
    </submittedName>
</protein>
<dbReference type="EMBL" id="CP021361">
    <property type="protein sequence ID" value="ART53147.1"/>
    <property type="molecule type" value="Genomic_DNA"/>
</dbReference>
<dbReference type="AlphaFoldDB" id="A0A240U6W5"/>
<feature type="domain" description="NodB homology" evidence="3">
    <location>
        <begin position="71"/>
        <end position="320"/>
    </location>
</feature>
<dbReference type="GO" id="GO:0005576">
    <property type="term" value="C:extracellular region"/>
    <property type="evidence" value="ECO:0007669"/>
    <property type="project" value="UniProtKB-SubCell"/>
</dbReference>
<dbReference type="Proteomes" id="UP000194432">
    <property type="component" value="Chromosome 1"/>
</dbReference>
<comment type="subcellular location">
    <subcellularLocation>
        <location evidence="1">Secreted</location>
    </subcellularLocation>
</comment>
<dbReference type="KEGG" id="acin:CBP34_17830"/>
<evidence type="ECO:0000259" key="3">
    <source>
        <dbReference type="PROSITE" id="PS51677"/>
    </source>
</evidence>
<evidence type="ECO:0000256" key="1">
    <source>
        <dbReference type="ARBA" id="ARBA00004613"/>
    </source>
</evidence>
<organism evidence="4 5">
    <name type="scientific">Acidovorax carolinensis</name>
    <dbReference type="NCBI Taxonomy" id="553814"/>
    <lineage>
        <taxon>Bacteria</taxon>
        <taxon>Pseudomonadati</taxon>
        <taxon>Pseudomonadota</taxon>
        <taxon>Betaproteobacteria</taxon>
        <taxon>Burkholderiales</taxon>
        <taxon>Comamonadaceae</taxon>
        <taxon>Acidovorax</taxon>
    </lineage>
</organism>
<evidence type="ECO:0000256" key="2">
    <source>
        <dbReference type="ARBA" id="ARBA00022729"/>
    </source>
</evidence>
<evidence type="ECO:0000313" key="4">
    <source>
        <dbReference type="EMBL" id="ART53147.1"/>
    </source>
</evidence>
<dbReference type="InterPro" id="IPR011330">
    <property type="entry name" value="Glyco_hydro/deAcase_b/a-brl"/>
</dbReference>
<keyword evidence="5" id="KW-1185">Reference proteome</keyword>
<dbReference type="GO" id="GO:0005975">
    <property type="term" value="P:carbohydrate metabolic process"/>
    <property type="evidence" value="ECO:0007669"/>
    <property type="project" value="InterPro"/>
</dbReference>
<dbReference type="GO" id="GO:0016810">
    <property type="term" value="F:hydrolase activity, acting on carbon-nitrogen (but not peptide) bonds"/>
    <property type="evidence" value="ECO:0007669"/>
    <property type="project" value="InterPro"/>
</dbReference>
<name>A0A240U6W5_9BURK</name>
<dbReference type="PROSITE" id="PS51677">
    <property type="entry name" value="NODB"/>
    <property type="match status" value="1"/>
</dbReference>
<dbReference type="InterPro" id="IPR051398">
    <property type="entry name" value="Polysacch_Deacetylase"/>
</dbReference>
<dbReference type="Gene3D" id="3.20.20.370">
    <property type="entry name" value="Glycoside hydrolase/deacetylase"/>
    <property type="match status" value="1"/>
</dbReference>
<dbReference type="PANTHER" id="PTHR34216:SF3">
    <property type="entry name" value="POLY-BETA-1,6-N-ACETYL-D-GLUCOSAMINE N-DEACETYLASE"/>
    <property type="match status" value="1"/>
</dbReference>
<sequence length="320" mass="36091">MISRLVLQSLSKDKLSVFLFHKVPQQCDPLVPTDVSIARFEQLLDHTFSKLHVLPLEEAIGRLQAGTLPRRAACITFDDGYPDWLAGVVPALRRRNLHATFFITSGQFDGVPLWHERILAAVRRLPGPSLDLGIPFLPAQTVGSTDDRRSQVQRLEQELKYLTLYRREQILQRLEAEAGVRATDVPVMSEAQLRDLHSQGFGIGAHTALHPILDYCNADEVEREVGGARERLQAIVRGPVNGFAYPNGRPYADFSRLHVDAVKRAGYRYAVTTHWGVAGVSTSPYQIPRFTPWAERDWHVTFQLVRNLMTEPMQVPEIAT</sequence>
<dbReference type="Pfam" id="PF01522">
    <property type="entry name" value="Polysacc_deac_1"/>
    <property type="match status" value="2"/>
</dbReference>
<accession>A0A240U6W5</accession>
<dbReference type="SUPFAM" id="SSF88713">
    <property type="entry name" value="Glycoside hydrolase/deacetylase"/>
    <property type="match status" value="1"/>
</dbReference>
<keyword evidence="2" id="KW-0732">Signal</keyword>
<proteinExistence type="predicted"/>
<dbReference type="PANTHER" id="PTHR34216">
    <property type="match status" value="1"/>
</dbReference>
<dbReference type="InterPro" id="IPR002509">
    <property type="entry name" value="NODB_dom"/>
</dbReference>
<dbReference type="CDD" id="cd10918">
    <property type="entry name" value="CE4_NodB_like_5s_6s"/>
    <property type="match status" value="1"/>
</dbReference>
<reference evidence="4 5" key="1">
    <citation type="submission" date="2017-05" db="EMBL/GenBank/DDBJ databases">
        <title>Polyphasic characterization of four soil-derived phenanthrene-degrading Acidovorax strains and proposal of Acidovorax phenanthrenivorans sp. nov.</title>
        <authorList>
            <person name="Singleton D.R."/>
            <person name="Lee J."/>
            <person name="Dickey A.N."/>
            <person name="Stroud A."/>
            <person name="Scholl E.H."/>
            <person name="Wright F.A."/>
            <person name="Aitken M.D."/>
        </authorList>
    </citation>
    <scope>NUCLEOTIDE SEQUENCE [LARGE SCALE GENOMIC DNA]</scope>
    <source>
        <strain evidence="4">NA3</strain>
    </source>
</reference>